<dbReference type="EMBL" id="CAACVS010000446">
    <property type="protein sequence ID" value="VEU42493.1"/>
    <property type="molecule type" value="Genomic_DNA"/>
</dbReference>
<dbReference type="PROSITE" id="PS00941">
    <property type="entry name" value="CARBOXYLESTERASE_B_2"/>
    <property type="match status" value="1"/>
</dbReference>
<dbReference type="PANTHER" id="PTHR45570">
    <property type="entry name" value="CARBOXYLIC ESTER HYDROLASE"/>
    <property type="match status" value="1"/>
</dbReference>
<organism evidence="7 8">
    <name type="scientific">Pseudo-nitzschia multistriata</name>
    <dbReference type="NCBI Taxonomy" id="183589"/>
    <lineage>
        <taxon>Eukaryota</taxon>
        <taxon>Sar</taxon>
        <taxon>Stramenopiles</taxon>
        <taxon>Ochrophyta</taxon>
        <taxon>Bacillariophyta</taxon>
        <taxon>Bacillariophyceae</taxon>
        <taxon>Bacillariophycidae</taxon>
        <taxon>Bacillariales</taxon>
        <taxon>Bacillariaceae</taxon>
        <taxon>Pseudo-nitzschia</taxon>
    </lineage>
</organism>
<dbReference type="Gene3D" id="3.40.140.10">
    <property type="entry name" value="Cytidine Deaminase, domain 2"/>
    <property type="match status" value="1"/>
</dbReference>
<dbReference type="PROSITE" id="PS51747">
    <property type="entry name" value="CYT_DCMP_DEAMINASES_2"/>
    <property type="match status" value="1"/>
</dbReference>
<evidence type="ECO:0000313" key="8">
    <source>
        <dbReference type="Proteomes" id="UP000291116"/>
    </source>
</evidence>
<feature type="compositionally biased region" description="Low complexity" evidence="5">
    <location>
        <begin position="1130"/>
        <end position="1141"/>
    </location>
</feature>
<evidence type="ECO:0000259" key="6">
    <source>
        <dbReference type="PROSITE" id="PS51747"/>
    </source>
</evidence>
<keyword evidence="3" id="KW-0378">Hydrolase</keyword>
<evidence type="ECO:0000256" key="3">
    <source>
        <dbReference type="ARBA" id="ARBA00022801"/>
    </source>
</evidence>
<dbReference type="InterPro" id="IPR016192">
    <property type="entry name" value="APOBEC/CMP_deaminase_Zn-bd"/>
</dbReference>
<dbReference type="InterPro" id="IPR016193">
    <property type="entry name" value="Cytidine_deaminase-like"/>
</dbReference>
<dbReference type="SUPFAM" id="SSF53927">
    <property type="entry name" value="Cytidine deaminase-like"/>
    <property type="match status" value="1"/>
</dbReference>
<dbReference type="Proteomes" id="UP000291116">
    <property type="component" value="Unassembled WGS sequence"/>
</dbReference>
<feature type="region of interest" description="Disordered" evidence="5">
    <location>
        <begin position="385"/>
        <end position="404"/>
    </location>
</feature>
<keyword evidence="2" id="KW-0479">Metal-binding</keyword>
<protein>
    <recommendedName>
        <fullName evidence="6">CMP/dCMP-type deaminase domain-containing protein</fullName>
    </recommendedName>
</protein>
<dbReference type="InterPro" id="IPR019826">
    <property type="entry name" value="Carboxylesterase_B_AS"/>
</dbReference>
<accession>A0A448ZKD1</accession>
<dbReference type="PROSITE" id="PS00122">
    <property type="entry name" value="CARBOXYLESTERASE_B_1"/>
    <property type="match status" value="1"/>
</dbReference>
<feature type="compositionally biased region" description="Low complexity" evidence="5">
    <location>
        <begin position="206"/>
        <end position="228"/>
    </location>
</feature>
<feature type="compositionally biased region" description="Acidic residues" evidence="5">
    <location>
        <begin position="1114"/>
        <end position="1129"/>
    </location>
</feature>
<comment type="similarity">
    <text evidence="1">Belongs to the type-B carboxylesterase/lipase family.</text>
</comment>
<reference evidence="7 8" key="1">
    <citation type="submission" date="2019-01" db="EMBL/GenBank/DDBJ databases">
        <authorList>
            <person name="Ferrante I. M."/>
        </authorList>
    </citation>
    <scope>NUCLEOTIDE SEQUENCE [LARGE SCALE GENOMIC DNA]</scope>
    <source>
        <strain evidence="7 8">B856</strain>
    </source>
</reference>
<feature type="region of interest" description="Disordered" evidence="5">
    <location>
        <begin position="923"/>
        <end position="942"/>
    </location>
</feature>
<feature type="compositionally biased region" description="Low complexity" evidence="5">
    <location>
        <begin position="236"/>
        <end position="251"/>
    </location>
</feature>
<dbReference type="Gene3D" id="3.40.50.1820">
    <property type="entry name" value="alpha/beta hydrolase"/>
    <property type="match status" value="2"/>
</dbReference>
<name>A0A448ZKD1_9STRA</name>
<feature type="domain" description="CMP/dCMP-type deaminase" evidence="6">
    <location>
        <begin position="227"/>
        <end position="348"/>
    </location>
</feature>
<feature type="region of interest" description="Disordered" evidence="5">
    <location>
        <begin position="167"/>
        <end position="255"/>
    </location>
</feature>
<feature type="region of interest" description="Disordered" evidence="5">
    <location>
        <begin position="1"/>
        <end position="98"/>
    </location>
</feature>
<dbReference type="InterPro" id="IPR019819">
    <property type="entry name" value="Carboxylesterase_B_CS"/>
</dbReference>
<evidence type="ECO:0000256" key="5">
    <source>
        <dbReference type="SAM" id="MobiDB-lite"/>
    </source>
</evidence>
<proteinExistence type="inferred from homology"/>
<feature type="compositionally biased region" description="Low complexity" evidence="5">
    <location>
        <begin position="54"/>
        <end position="72"/>
    </location>
</feature>
<dbReference type="Pfam" id="PF00383">
    <property type="entry name" value="dCMP_cyt_deam_1"/>
    <property type="match status" value="1"/>
</dbReference>
<keyword evidence="4" id="KW-0862">Zinc</keyword>
<dbReference type="PROSITE" id="PS00903">
    <property type="entry name" value="CYT_DCMP_DEAMINASES_1"/>
    <property type="match status" value="1"/>
</dbReference>
<evidence type="ECO:0000313" key="7">
    <source>
        <dbReference type="EMBL" id="VEU42493.1"/>
    </source>
</evidence>
<dbReference type="InterPro" id="IPR029058">
    <property type="entry name" value="AB_hydrolase_fold"/>
</dbReference>
<feature type="compositionally biased region" description="Low complexity" evidence="5">
    <location>
        <begin position="113"/>
        <end position="127"/>
    </location>
</feature>
<dbReference type="Pfam" id="PF00135">
    <property type="entry name" value="COesterase"/>
    <property type="match status" value="2"/>
</dbReference>
<dbReference type="InterPro" id="IPR002018">
    <property type="entry name" value="CarbesteraseB"/>
</dbReference>
<dbReference type="GO" id="GO:0008270">
    <property type="term" value="F:zinc ion binding"/>
    <property type="evidence" value="ECO:0007669"/>
    <property type="project" value="InterPro"/>
</dbReference>
<feature type="region of interest" description="Disordered" evidence="5">
    <location>
        <begin position="110"/>
        <end position="130"/>
    </location>
</feature>
<evidence type="ECO:0000256" key="2">
    <source>
        <dbReference type="ARBA" id="ARBA00022723"/>
    </source>
</evidence>
<dbReference type="InterPro" id="IPR002125">
    <property type="entry name" value="CMP_dCMP_dom"/>
</dbReference>
<dbReference type="SUPFAM" id="SSF53474">
    <property type="entry name" value="alpha/beta-Hydrolases"/>
    <property type="match status" value="1"/>
</dbReference>
<dbReference type="OrthoDB" id="408631at2759"/>
<keyword evidence="8" id="KW-1185">Reference proteome</keyword>
<feature type="compositionally biased region" description="Basic residues" evidence="5">
    <location>
        <begin position="385"/>
        <end position="397"/>
    </location>
</feature>
<sequence>MPRAKGGNPPRPRQTLSSFVLCPDHGSRGDTGSTPDRLASPTGHYDSDNKSTRPMATNPTASAAPAPCLAGANSKTKPAREPTGDDGMDADKDATGSCVPVEAVRRLALEPTASSSLSSSASGSASSPRTIVSPAHRFDLYGWKPDAELTEDELYLDIVFLITRSRQKDGRQGHMGALVVRPSDKTKGPAAAPNVCRVCPQSPKGSSSSSNDDNNDSNNNDSNNNDSNNDSEETDAAATATPAKAEATSPSKPAFDEHRFFRNILGAGTNTPLFDNNECTSDIHAEINALGEACLSERSTKGCTAYITIPPCKRCFAALVTFGIRRIVTRQAAPPIIRETCSKRGIEVRHLTHDEKRRQMQRINELVNPGRTDRELMEIAEAVKRKRRERKKTKTNTKTRGAGGAAVPPPALLLLALVVVVAEMLAAPVPTAHAQQQHLYQQHQSVYAKYQNQSQESTYVNKPFDISDSSIPVRVSLTGLGVVQGVRSHNLGVDFFGGIPFAAPPVGNRRWAPPQEPPKWAPQILDASEYGTDCYQIVDPILNPLANPDTMSEDCLYLNIFTPAGASAASDASSSSQLLPVMVWLHGGAFQQGSAARPEYNARRLAQEERVLVVTVNYRLGALGFMVSSELGLYGNYGLMDQRAALHFVKRRIESFGGDPDNITLFGESAGAVMIGLHLQMENNGLFHKAILQSNPMGYQFRSVVVADFLGDALRRTVDCRDLECMRTEAVEEIMRAQSSLMGIPRSVGDFFAWGPTLTTGATAFSSPSSFSSPSQARQWERDRSLFSIDQQISARSRSGYRRESTTRFTVNVTQPLHNLNLVPDDIPIIIGTNKHEGEIFVHGAFPLTMSKAVYWMFVGALFKDSAPRVLKHYRPYVAQLEADAAVLVEKQVSEEEHKQYWMENKEELENEYLELLKTTAATRGGGQSNGNRNETHGETETASSWWQKVFSPRDPEEIESRRRQRLEILKKKAKEKALKKAAKVSIDYRPVMSRIINDYLFRCPSWHYAHLLSLQRVKKSSTRRKKGGHRDHRNNVYVYRFSQPTHVPGYKECWGKSCHTAELPYVFESMDIIRSDYSTLGTVAQEEAPTPPEYPYTDLMSAYKGVVEDDDVDFEENHDDTGKEDDDSSSWTSTSSSTLSNQLSNYTSYFQRILRHFFDDYFLEDSDEETAHDMARRWVAFSRTGNPNHDESSVEWIPWRFIPHSVDLDQVPSVKDQSADESIPWGENGREIYNIWRDVEEKVLQDLEENDGLSYEGEELERNVEDAFRKRALEVLSMEVVEEDSLRTELIRNKHTSGGINGENALGALRTYLTRWNSTLGGYASSEGNGGGNDHYVMIQQIQRMAQDMGVLGRGLSGEYDKLLGGVFGSSGSSSTHGYWEDDFFPQFIELQWPPEGRLLERDCTCDFWERIRYRY</sequence>
<feature type="region of interest" description="Disordered" evidence="5">
    <location>
        <begin position="1114"/>
        <end position="1141"/>
    </location>
</feature>
<dbReference type="GO" id="GO:0016787">
    <property type="term" value="F:hydrolase activity"/>
    <property type="evidence" value="ECO:0007669"/>
    <property type="project" value="UniProtKB-KW"/>
</dbReference>
<feature type="compositionally biased region" description="Basic and acidic residues" evidence="5">
    <location>
        <begin position="78"/>
        <end position="94"/>
    </location>
</feature>
<evidence type="ECO:0000256" key="1">
    <source>
        <dbReference type="ARBA" id="ARBA00005964"/>
    </source>
</evidence>
<gene>
    <name evidence="7" type="ORF">PSNMU_V1.4_AUG-EV-PASAV3_0094600</name>
</gene>
<evidence type="ECO:0000256" key="4">
    <source>
        <dbReference type="ARBA" id="ARBA00022833"/>
    </source>
</evidence>